<dbReference type="AlphaFoldDB" id="A0A9J6GNB7"/>
<gene>
    <name evidence="1" type="ORF">HPB48_009775</name>
</gene>
<reference evidence="1 2" key="1">
    <citation type="journal article" date="2020" name="Cell">
        <title>Large-Scale Comparative Analyses of Tick Genomes Elucidate Their Genetic Diversity and Vector Capacities.</title>
        <authorList>
            <consortium name="Tick Genome and Microbiome Consortium (TIGMIC)"/>
            <person name="Jia N."/>
            <person name="Wang J."/>
            <person name="Shi W."/>
            <person name="Du L."/>
            <person name="Sun Y."/>
            <person name="Zhan W."/>
            <person name="Jiang J.F."/>
            <person name="Wang Q."/>
            <person name="Zhang B."/>
            <person name="Ji P."/>
            <person name="Bell-Sakyi L."/>
            <person name="Cui X.M."/>
            <person name="Yuan T.T."/>
            <person name="Jiang B.G."/>
            <person name="Yang W.F."/>
            <person name="Lam T.T."/>
            <person name="Chang Q.C."/>
            <person name="Ding S.J."/>
            <person name="Wang X.J."/>
            <person name="Zhu J.G."/>
            <person name="Ruan X.D."/>
            <person name="Zhao L."/>
            <person name="Wei J.T."/>
            <person name="Ye R.Z."/>
            <person name="Que T.C."/>
            <person name="Du C.H."/>
            <person name="Zhou Y.H."/>
            <person name="Cheng J.X."/>
            <person name="Dai P.F."/>
            <person name="Guo W.B."/>
            <person name="Han X.H."/>
            <person name="Huang E.J."/>
            <person name="Li L.F."/>
            <person name="Wei W."/>
            <person name="Gao Y.C."/>
            <person name="Liu J.Z."/>
            <person name="Shao H.Z."/>
            <person name="Wang X."/>
            <person name="Wang C.C."/>
            <person name="Yang T.C."/>
            <person name="Huo Q.B."/>
            <person name="Li W."/>
            <person name="Chen H.Y."/>
            <person name="Chen S.E."/>
            <person name="Zhou L.G."/>
            <person name="Ni X.B."/>
            <person name="Tian J.H."/>
            <person name="Sheng Y."/>
            <person name="Liu T."/>
            <person name="Pan Y.S."/>
            <person name="Xia L.Y."/>
            <person name="Li J."/>
            <person name="Zhao F."/>
            <person name="Cao W.C."/>
        </authorList>
    </citation>
    <scope>NUCLEOTIDE SEQUENCE [LARGE SCALE GENOMIC DNA]</scope>
    <source>
        <strain evidence="1">HaeL-2018</strain>
    </source>
</reference>
<comment type="caution">
    <text evidence="1">The sequence shown here is derived from an EMBL/GenBank/DDBJ whole genome shotgun (WGS) entry which is preliminary data.</text>
</comment>
<keyword evidence="2" id="KW-1185">Reference proteome</keyword>
<dbReference type="VEuPathDB" id="VectorBase:HLOH_046393"/>
<proteinExistence type="predicted"/>
<organism evidence="1 2">
    <name type="scientific">Haemaphysalis longicornis</name>
    <name type="common">Bush tick</name>
    <dbReference type="NCBI Taxonomy" id="44386"/>
    <lineage>
        <taxon>Eukaryota</taxon>
        <taxon>Metazoa</taxon>
        <taxon>Ecdysozoa</taxon>
        <taxon>Arthropoda</taxon>
        <taxon>Chelicerata</taxon>
        <taxon>Arachnida</taxon>
        <taxon>Acari</taxon>
        <taxon>Parasitiformes</taxon>
        <taxon>Ixodida</taxon>
        <taxon>Ixodoidea</taxon>
        <taxon>Ixodidae</taxon>
        <taxon>Haemaphysalinae</taxon>
        <taxon>Haemaphysalis</taxon>
    </lineage>
</organism>
<sequence length="68" mass="8125">MMIKYAVVKKQANSVDHYLDDCPRTKSLKRKFKKKLMHQSSKQKQEIIKDEKLTEFLAQMVEEINKII</sequence>
<name>A0A9J6GNB7_HAELO</name>
<dbReference type="EMBL" id="JABSTR010000008">
    <property type="protein sequence ID" value="KAH9376867.1"/>
    <property type="molecule type" value="Genomic_DNA"/>
</dbReference>
<evidence type="ECO:0000313" key="2">
    <source>
        <dbReference type="Proteomes" id="UP000821853"/>
    </source>
</evidence>
<evidence type="ECO:0000313" key="1">
    <source>
        <dbReference type="EMBL" id="KAH9376867.1"/>
    </source>
</evidence>
<dbReference type="Proteomes" id="UP000821853">
    <property type="component" value="Unassembled WGS sequence"/>
</dbReference>
<accession>A0A9J6GNB7</accession>
<protein>
    <submittedName>
        <fullName evidence="1">Uncharacterized protein</fullName>
    </submittedName>
</protein>